<gene>
    <name evidence="1" type="ORF">MNBD_GAMMA02-1746</name>
</gene>
<proteinExistence type="predicted"/>
<dbReference type="Gene3D" id="3.30.1330.40">
    <property type="entry name" value="RutC-like"/>
    <property type="match status" value="1"/>
</dbReference>
<reference evidence="1" key="1">
    <citation type="submission" date="2018-06" db="EMBL/GenBank/DDBJ databases">
        <authorList>
            <person name="Zhirakovskaya E."/>
        </authorList>
    </citation>
    <scope>NUCLEOTIDE SEQUENCE</scope>
</reference>
<protein>
    <submittedName>
        <fullName evidence="1">RidA/YER057c/UK114 superfamily, group 6</fullName>
    </submittedName>
</protein>
<organism evidence="1">
    <name type="scientific">hydrothermal vent metagenome</name>
    <dbReference type="NCBI Taxonomy" id="652676"/>
    <lineage>
        <taxon>unclassified sequences</taxon>
        <taxon>metagenomes</taxon>
        <taxon>ecological metagenomes</taxon>
    </lineage>
</organism>
<dbReference type="SUPFAM" id="SSF55298">
    <property type="entry name" value="YjgF-like"/>
    <property type="match status" value="1"/>
</dbReference>
<dbReference type="EMBL" id="UOFA01000276">
    <property type="protein sequence ID" value="VAW46405.1"/>
    <property type="molecule type" value="Genomic_DNA"/>
</dbReference>
<sequence length="52" mass="5758">MKKLISSGSELEQTFAYSRAVIDGDYVFVSGTTGYDYDSMNTSKVLNKKSPK</sequence>
<name>A0A3B0VRY8_9ZZZZ</name>
<accession>A0A3B0VRY8</accession>
<evidence type="ECO:0000313" key="1">
    <source>
        <dbReference type="EMBL" id="VAW46405.1"/>
    </source>
</evidence>
<dbReference type="AlphaFoldDB" id="A0A3B0VRY8"/>
<dbReference type="InterPro" id="IPR035959">
    <property type="entry name" value="RutC-like_sf"/>
</dbReference>